<evidence type="ECO:0000256" key="4">
    <source>
        <dbReference type="ARBA" id="ARBA00022475"/>
    </source>
</evidence>
<dbReference type="Pfam" id="PF02518">
    <property type="entry name" value="HATPase_c"/>
    <property type="match status" value="1"/>
</dbReference>
<evidence type="ECO:0000256" key="2">
    <source>
        <dbReference type="ARBA" id="ARBA00004651"/>
    </source>
</evidence>
<keyword evidence="4" id="KW-1003">Cell membrane</keyword>
<dbReference type="eggNOG" id="COG3829">
    <property type="taxonomic scope" value="Bacteria"/>
</dbReference>
<evidence type="ECO:0000256" key="5">
    <source>
        <dbReference type="ARBA" id="ARBA00022692"/>
    </source>
</evidence>
<dbReference type="STRING" id="1333998.M2A_1397"/>
<sequence length="760" mass="83595">MSLIMLALLLAALWWNQLRNEEAIRQHTGQMLTASGNMNARTVDAWFERQRGTVQGWARLDVVEGRIRRMLTAPPGERVRLESELRELLDAFLPRTGYTGYAFLNAEGGVLLASNNECGARLSQIPPESRKRVLTGKPAVGFPRSGLARVEGQKSALFSAAPILGENGQSIGLLALAIDPAGDFTRMLRNSHFGDSGETYAVNAQGVIVSESRFGAKIGLRATAGKPVKSNAAALPLSTLAGRMVNERRDSEEFTPYADYRGVQVIGVARWLENSGVGIITEVDADEAYKAIAYTRWQAVLQSIVLVQLYCVLAAVIWGARHLIALREEKARQSESRMKGAIDAMPAPLLLYDHHDCLLAFNRAAEKAFEPIPDYLRIGKPLQEMVWESFATGRLSAGEGLDAAASYIKVQDFVMGRMEQGGAVDLITSDGRNFEVQRVETQGGAAFIFFDVTDRMRAQEEIRSANAELEKRVHERTLKLERANEELREMNEELQDAQAHLVQHETMASLGSMVAGIAHEINTPLGVCVTAASHFRESVNKLYGLFDEGVMTRSDFTKFQDLSLRTMEILERNLYRASQLVRSFKSVSADQIHEEIRAIDLGTYVEEVATTLEPMMKKGGHTLKVSIEASAELETYPGVIAQIISNLVANAVAHGFDERGGLIRVSLKNGGLNSLRLTVEDSGKGISPEVEKKMFEPFFTTKRKSGGTGLGLSTVFNLVVKQLGGRIDFRRSELGGARFDISLPLGMPGEVEIHRLEDTA</sequence>
<keyword evidence="7" id="KW-0472">Membrane</keyword>
<evidence type="ECO:0000256" key="1">
    <source>
        <dbReference type="ARBA" id="ARBA00000085"/>
    </source>
</evidence>
<keyword evidence="8" id="KW-0175">Coiled coil</keyword>
<dbReference type="Pfam" id="PF02743">
    <property type="entry name" value="dCache_1"/>
    <property type="match status" value="1"/>
</dbReference>
<dbReference type="CDD" id="cd18773">
    <property type="entry name" value="PDC1_HK_sensor"/>
    <property type="match status" value="1"/>
</dbReference>
<dbReference type="PANTHER" id="PTHR43065:SF47">
    <property type="match status" value="1"/>
</dbReference>
<keyword evidence="10" id="KW-0418">Kinase</keyword>
<dbReference type="EC" id="2.7.13.3" evidence="3"/>
<dbReference type="PANTHER" id="PTHR43065">
    <property type="entry name" value="SENSOR HISTIDINE KINASE"/>
    <property type="match status" value="1"/>
</dbReference>
<dbReference type="InterPro" id="IPR036890">
    <property type="entry name" value="HATPase_C_sf"/>
</dbReference>
<dbReference type="GO" id="GO:0000155">
    <property type="term" value="F:phosphorelay sensor kinase activity"/>
    <property type="evidence" value="ECO:0007669"/>
    <property type="project" value="InterPro"/>
</dbReference>
<keyword evidence="6" id="KW-1133">Transmembrane helix</keyword>
<evidence type="ECO:0000256" key="7">
    <source>
        <dbReference type="ARBA" id="ARBA00023136"/>
    </source>
</evidence>
<dbReference type="InterPro" id="IPR003594">
    <property type="entry name" value="HATPase_dom"/>
</dbReference>
<dbReference type="GO" id="GO:0005886">
    <property type="term" value="C:plasma membrane"/>
    <property type="evidence" value="ECO:0007669"/>
    <property type="project" value="UniProtKB-SubCell"/>
</dbReference>
<dbReference type="SUPFAM" id="SSF47384">
    <property type="entry name" value="Homodimeric domain of signal transducing histidine kinase"/>
    <property type="match status" value="1"/>
</dbReference>
<name>A0A081BA30_9HYPH</name>
<dbReference type="Gene3D" id="1.10.287.130">
    <property type="match status" value="1"/>
</dbReference>
<dbReference type="Proteomes" id="UP000028702">
    <property type="component" value="Unassembled WGS sequence"/>
</dbReference>
<dbReference type="Gene3D" id="3.30.450.20">
    <property type="entry name" value="PAS domain"/>
    <property type="match status" value="2"/>
</dbReference>
<dbReference type="AlphaFoldDB" id="A0A081BA30"/>
<evidence type="ECO:0000313" key="10">
    <source>
        <dbReference type="EMBL" id="GAK44898.1"/>
    </source>
</evidence>
<accession>A0A081BA30</accession>
<evidence type="ECO:0000259" key="9">
    <source>
        <dbReference type="PROSITE" id="PS50109"/>
    </source>
</evidence>
<dbReference type="PRINTS" id="PR00344">
    <property type="entry name" value="BCTRLSENSOR"/>
</dbReference>
<comment type="subcellular location">
    <subcellularLocation>
        <location evidence="2">Cell membrane</location>
        <topology evidence="2">Multi-pass membrane protein</topology>
    </subcellularLocation>
</comment>
<dbReference type="SMART" id="SM00387">
    <property type="entry name" value="HATPase_c"/>
    <property type="match status" value="1"/>
</dbReference>
<protein>
    <recommendedName>
        <fullName evidence="3">histidine kinase</fullName>
        <ecNumber evidence="3">2.7.13.3</ecNumber>
    </recommendedName>
</protein>
<dbReference type="Gene3D" id="3.30.565.10">
    <property type="entry name" value="Histidine kinase-like ATPase, C-terminal domain"/>
    <property type="match status" value="1"/>
</dbReference>
<comment type="catalytic activity">
    <reaction evidence="1">
        <text>ATP + protein L-histidine = ADP + protein N-phospho-L-histidine.</text>
        <dbReference type="EC" id="2.7.13.3"/>
    </reaction>
</comment>
<dbReference type="InterPro" id="IPR004358">
    <property type="entry name" value="Sig_transdc_His_kin-like_C"/>
</dbReference>
<evidence type="ECO:0000313" key="11">
    <source>
        <dbReference type="Proteomes" id="UP000028702"/>
    </source>
</evidence>
<dbReference type="InterPro" id="IPR033479">
    <property type="entry name" value="dCache_1"/>
</dbReference>
<dbReference type="EMBL" id="BBIO01000006">
    <property type="protein sequence ID" value="GAK44898.1"/>
    <property type="molecule type" value="Genomic_DNA"/>
</dbReference>
<dbReference type="SUPFAM" id="SSF55874">
    <property type="entry name" value="ATPase domain of HSP90 chaperone/DNA topoisomerase II/histidine kinase"/>
    <property type="match status" value="1"/>
</dbReference>
<feature type="coiled-coil region" evidence="8">
    <location>
        <begin position="455"/>
        <end position="507"/>
    </location>
</feature>
<dbReference type="SUPFAM" id="SSF55785">
    <property type="entry name" value="PYP-like sensor domain (PAS domain)"/>
    <property type="match status" value="1"/>
</dbReference>
<proteinExistence type="predicted"/>
<comment type="caution">
    <text evidence="10">The sequence shown here is derived from an EMBL/GenBank/DDBJ whole genome shotgun (WGS) entry which is preliminary data.</text>
</comment>
<keyword evidence="5" id="KW-0812">Transmembrane</keyword>
<keyword evidence="10" id="KW-0808">Transferase</keyword>
<feature type="domain" description="Histidine kinase" evidence="9">
    <location>
        <begin position="516"/>
        <end position="747"/>
    </location>
</feature>
<dbReference type="eggNOG" id="COG4191">
    <property type="taxonomic scope" value="Bacteria"/>
</dbReference>
<dbReference type="PROSITE" id="PS50109">
    <property type="entry name" value="HIS_KIN"/>
    <property type="match status" value="1"/>
</dbReference>
<dbReference type="InterPro" id="IPR035965">
    <property type="entry name" value="PAS-like_dom_sf"/>
</dbReference>
<dbReference type="InterPro" id="IPR005467">
    <property type="entry name" value="His_kinase_dom"/>
</dbReference>
<reference evidence="10 11" key="1">
    <citation type="submission" date="2014-07" db="EMBL/GenBank/DDBJ databases">
        <title>Tepidicaulis marinum gen. nov., sp. nov., a novel marine bacterium denitrifying nitrate to nitrous oxide strictly under microaerobic conditions.</title>
        <authorList>
            <person name="Takeuchi M."/>
            <person name="Yamagishi T."/>
            <person name="Kamagata Y."/>
            <person name="Oshima K."/>
            <person name="Hattori M."/>
            <person name="Katayama T."/>
            <person name="Hanada S."/>
            <person name="Tamaki H."/>
            <person name="Marumo K."/>
            <person name="Maeda H."/>
            <person name="Nedachi M."/>
            <person name="Iwasaki W."/>
            <person name="Suwa Y."/>
            <person name="Sakata S."/>
        </authorList>
    </citation>
    <scope>NUCLEOTIDE SEQUENCE [LARGE SCALE GENOMIC DNA]</scope>
    <source>
        <strain evidence="10 11">MA2</strain>
    </source>
</reference>
<evidence type="ECO:0000256" key="6">
    <source>
        <dbReference type="ARBA" id="ARBA00022989"/>
    </source>
</evidence>
<evidence type="ECO:0000256" key="3">
    <source>
        <dbReference type="ARBA" id="ARBA00012438"/>
    </source>
</evidence>
<gene>
    <name evidence="10" type="ORF">M2A_1397</name>
</gene>
<organism evidence="10 11">
    <name type="scientific">Tepidicaulis marinus</name>
    <dbReference type="NCBI Taxonomy" id="1333998"/>
    <lineage>
        <taxon>Bacteria</taxon>
        <taxon>Pseudomonadati</taxon>
        <taxon>Pseudomonadota</taxon>
        <taxon>Alphaproteobacteria</taxon>
        <taxon>Hyphomicrobiales</taxon>
        <taxon>Parvibaculaceae</taxon>
        <taxon>Tepidicaulis</taxon>
    </lineage>
</organism>
<keyword evidence="11" id="KW-1185">Reference proteome</keyword>
<dbReference type="InterPro" id="IPR036097">
    <property type="entry name" value="HisK_dim/P_sf"/>
</dbReference>
<evidence type="ECO:0000256" key="8">
    <source>
        <dbReference type="SAM" id="Coils"/>
    </source>
</evidence>